<comment type="caution">
    <text evidence="3">The sequence shown here is derived from an EMBL/GenBank/DDBJ whole genome shotgun (WGS) entry which is preliminary data.</text>
</comment>
<keyword evidence="2" id="KW-0472">Membrane</keyword>
<evidence type="ECO:0000313" key="4">
    <source>
        <dbReference type="Proteomes" id="UP000295411"/>
    </source>
</evidence>
<protein>
    <submittedName>
        <fullName evidence="3">Uncharacterized protein</fullName>
    </submittedName>
</protein>
<dbReference type="EMBL" id="SMTK01000004">
    <property type="protein sequence ID" value="TDK24692.1"/>
    <property type="molecule type" value="Genomic_DNA"/>
</dbReference>
<keyword evidence="2" id="KW-1133">Transmembrane helix</keyword>
<sequence length="71" mass="8002">MEYLEVLLPSATLAVLFYFVMRTILNADRSEREAMSRARELRVEEDRSHDEPTETSGPESGPDIDGTNSAK</sequence>
<gene>
    <name evidence="3" type="ORF">E2F48_12805</name>
</gene>
<keyword evidence="4" id="KW-1185">Reference proteome</keyword>
<evidence type="ECO:0000256" key="1">
    <source>
        <dbReference type="SAM" id="MobiDB-lite"/>
    </source>
</evidence>
<dbReference type="AlphaFoldDB" id="A0A4R5TUH5"/>
<proteinExistence type="predicted"/>
<feature type="region of interest" description="Disordered" evidence="1">
    <location>
        <begin position="30"/>
        <end position="71"/>
    </location>
</feature>
<accession>A0A4R5TUH5</accession>
<reference evidence="3 4" key="1">
    <citation type="submission" date="2019-03" db="EMBL/GenBank/DDBJ databases">
        <title>Arthrobacter sp. nov., an bacterium isolated from biocrust in Mu Us Desert.</title>
        <authorList>
            <person name="Lixiong L."/>
        </authorList>
    </citation>
    <scope>NUCLEOTIDE SEQUENCE [LARGE SCALE GENOMIC DNA]</scope>
    <source>
        <strain evidence="3 4">SLN-3</strain>
    </source>
</reference>
<feature type="compositionally biased region" description="Basic and acidic residues" evidence="1">
    <location>
        <begin position="30"/>
        <end position="52"/>
    </location>
</feature>
<name>A0A4R5TUH5_9MICC</name>
<keyword evidence="2" id="KW-0812">Transmembrane</keyword>
<dbReference type="RefSeq" id="WP_133404360.1">
    <property type="nucleotide sequence ID" value="NZ_SMTK01000004.1"/>
</dbReference>
<organism evidence="3 4">
    <name type="scientific">Arthrobacter crusticola</name>
    <dbReference type="NCBI Taxonomy" id="2547960"/>
    <lineage>
        <taxon>Bacteria</taxon>
        <taxon>Bacillati</taxon>
        <taxon>Actinomycetota</taxon>
        <taxon>Actinomycetes</taxon>
        <taxon>Micrococcales</taxon>
        <taxon>Micrococcaceae</taxon>
        <taxon>Arthrobacter</taxon>
    </lineage>
</organism>
<evidence type="ECO:0000313" key="3">
    <source>
        <dbReference type="EMBL" id="TDK24692.1"/>
    </source>
</evidence>
<evidence type="ECO:0000256" key="2">
    <source>
        <dbReference type="SAM" id="Phobius"/>
    </source>
</evidence>
<feature type="transmembrane region" description="Helical" evidence="2">
    <location>
        <begin position="6"/>
        <end position="25"/>
    </location>
</feature>
<dbReference type="Proteomes" id="UP000295411">
    <property type="component" value="Unassembled WGS sequence"/>
</dbReference>